<dbReference type="OrthoDB" id="1933492at2759"/>
<reference evidence="2" key="1">
    <citation type="submission" date="2021-01" db="EMBL/GenBank/DDBJ databases">
        <title>Adiantum capillus-veneris genome.</title>
        <authorList>
            <person name="Fang Y."/>
            <person name="Liao Q."/>
        </authorList>
    </citation>
    <scope>NUCLEOTIDE SEQUENCE</scope>
    <source>
        <strain evidence="2">H3</strain>
        <tissue evidence="2">Leaf</tissue>
    </source>
</reference>
<organism evidence="2 3">
    <name type="scientific">Adiantum capillus-veneris</name>
    <name type="common">Maidenhair fern</name>
    <dbReference type="NCBI Taxonomy" id="13818"/>
    <lineage>
        <taxon>Eukaryota</taxon>
        <taxon>Viridiplantae</taxon>
        <taxon>Streptophyta</taxon>
        <taxon>Embryophyta</taxon>
        <taxon>Tracheophyta</taxon>
        <taxon>Polypodiopsida</taxon>
        <taxon>Polypodiidae</taxon>
        <taxon>Polypodiales</taxon>
        <taxon>Pteridineae</taxon>
        <taxon>Pteridaceae</taxon>
        <taxon>Vittarioideae</taxon>
        <taxon>Adiantum</taxon>
    </lineage>
</organism>
<dbReference type="EMBL" id="JABFUD020000010">
    <property type="protein sequence ID" value="KAI5074472.1"/>
    <property type="molecule type" value="Genomic_DNA"/>
</dbReference>
<comment type="caution">
    <text evidence="2">The sequence shown here is derived from an EMBL/GenBank/DDBJ whole genome shotgun (WGS) entry which is preliminary data.</text>
</comment>
<gene>
    <name evidence="2" type="ORF">GOP47_0010433</name>
</gene>
<accession>A0A9D4UVZ4</accession>
<dbReference type="AlphaFoldDB" id="A0A9D4UVZ4"/>
<proteinExistence type="predicted"/>
<evidence type="ECO:0000256" key="1">
    <source>
        <dbReference type="SAM" id="MobiDB-lite"/>
    </source>
</evidence>
<feature type="region of interest" description="Disordered" evidence="1">
    <location>
        <begin position="42"/>
        <end position="92"/>
    </location>
</feature>
<evidence type="ECO:0000313" key="2">
    <source>
        <dbReference type="EMBL" id="KAI5074472.1"/>
    </source>
</evidence>
<evidence type="ECO:0000313" key="3">
    <source>
        <dbReference type="Proteomes" id="UP000886520"/>
    </source>
</evidence>
<dbReference type="Proteomes" id="UP000886520">
    <property type="component" value="Chromosome 10"/>
</dbReference>
<protein>
    <submittedName>
        <fullName evidence="2">Uncharacterized protein</fullName>
    </submittedName>
</protein>
<name>A0A9D4UVZ4_ADICA</name>
<sequence>MDESGYTIFGPLQQAGIYHCTCGRADHCDEGMKLGVYVRLLPGHPSEAAPTPPDLDYPTPPPIDNPDLDYPTPPPIDTPDLNYPTPPPIDYS</sequence>
<keyword evidence="3" id="KW-1185">Reference proteome</keyword>
<feature type="compositionally biased region" description="Pro residues" evidence="1">
    <location>
        <begin position="50"/>
        <end position="64"/>
    </location>
</feature>